<feature type="domain" description="S1 motif" evidence="6">
    <location>
        <begin position="617"/>
        <end position="685"/>
    </location>
</feature>
<dbReference type="InterPro" id="IPR012162">
    <property type="entry name" value="PNPase"/>
</dbReference>
<dbReference type="FunFam" id="2.40.50.140:FF:000189">
    <property type="entry name" value="Polyribonucleotide nucleotidyltransferase, putative"/>
    <property type="match status" value="1"/>
</dbReference>
<dbReference type="PIRSF" id="PIRSF005499">
    <property type="entry name" value="PNPase"/>
    <property type="match status" value="1"/>
</dbReference>
<dbReference type="InterPro" id="IPR003029">
    <property type="entry name" value="S1_domain"/>
</dbReference>
<dbReference type="Gene3D" id="3.30.1370.10">
    <property type="entry name" value="K Homology domain, type 1"/>
    <property type="match status" value="1"/>
</dbReference>
<feature type="binding site" evidence="5">
    <location>
        <position position="481"/>
    </location>
    <ligand>
        <name>Mg(2+)</name>
        <dbReference type="ChEBI" id="CHEBI:18420"/>
    </ligand>
</feature>
<dbReference type="NCBIfam" id="TIGR03591">
    <property type="entry name" value="polynuc_phos"/>
    <property type="match status" value="1"/>
</dbReference>
<dbReference type="AlphaFoldDB" id="A0A117M0P8"/>
<dbReference type="Pfam" id="PF01138">
    <property type="entry name" value="RNase_PH"/>
    <property type="match status" value="2"/>
</dbReference>
<comment type="caution">
    <text evidence="7">The sequence shown here is derived from an EMBL/GenBank/DDBJ whole genome shotgun (WGS) entry which is preliminary data.</text>
</comment>
<dbReference type="GO" id="GO:0003723">
    <property type="term" value="F:RNA binding"/>
    <property type="evidence" value="ECO:0007669"/>
    <property type="project" value="UniProtKB-UniRule"/>
</dbReference>
<proteinExistence type="inferred from homology"/>
<dbReference type="GO" id="GO:0006402">
    <property type="term" value="P:mRNA catabolic process"/>
    <property type="evidence" value="ECO:0007669"/>
    <property type="project" value="UniProtKB-UniRule"/>
</dbReference>
<comment type="similarity">
    <text evidence="1 5">Belongs to the polyribonucleotide nucleotidyltransferase family.</text>
</comment>
<protein>
    <recommendedName>
        <fullName evidence="5">Polyribonucleotide nucleotidyltransferase</fullName>
        <ecNumber evidence="5">2.7.7.8</ecNumber>
    </recommendedName>
    <alternativeName>
        <fullName evidence="5">Polynucleotide phosphorylase</fullName>
        <shortName evidence="5">PNPase</shortName>
    </alternativeName>
</protein>
<dbReference type="InterPro" id="IPR027408">
    <property type="entry name" value="PNPase/RNase_PH_dom_sf"/>
</dbReference>
<dbReference type="Pfam" id="PF00013">
    <property type="entry name" value="KH_1"/>
    <property type="match status" value="1"/>
</dbReference>
<keyword evidence="4 5" id="KW-0694">RNA-binding</keyword>
<evidence type="ECO:0000256" key="3">
    <source>
        <dbReference type="ARBA" id="ARBA00022695"/>
    </source>
</evidence>
<dbReference type="InterPro" id="IPR036612">
    <property type="entry name" value="KH_dom_type_1_sf"/>
</dbReference>
<evidence type="ECO:0000256" key="2">
    <source>
        <dbReference type="ARBA" id="ARBA00022679"/>
    </source>
</evidence>
<dbReference type="Proteomes" id="UP000053904">
    <property type="component" value="Unassembled WGS sequence"/>
</dbReference>
<comment type="cofactor">
    <cofactor evidence="5">
        <name>Mg(2+)</name>
        <dbReference type="ChEBI" id="CHEBI:18420"/>
    </cofactor>
</comment>
<comment type="function">
    <text evidence="5">Involved in mRNA degradation. Catalyzes the phosphorolysis of single-stranded polyribonucleotides processively in the 3'- to 5'-direction.</text>
</comment>
<dbReference type="NCBIfam" id="NF008805">
    <property type="entry name" value="PRK11824.1"/>
    <property type="match status" value="1"/>
</dbReference>
<dbReference type="EC" id="2.7.7.8" evidence="5"/>
<keyword evidence="5" id="KW-0479">Metal-binding</keyword>
<dbReference type="InterPro" id="IPR020568">
    <property type="entry name" value="Ribosomal_Su5_D2-typ_SF"/>
</dbReference>
<dbReference type="PANTHER" id="PTHR11252:SF0">
    <property type="entry name" value="POLYRIBONUCLEOTIDE NUCLEOTIDYLTRANSFERASE 1, MITOCHONDRIAL"/>
    <property type="match status" value="1"/>
</dbReference>
<dbReference type="GO" id="GO:0004654">
    <property type="term" value="F:polyribonucleotide nucleotidyltransferase activity"/>
    <property type="evidence" value="ECO:0007669"/>
    <property type="project" value="UniProtKB-UniRule"/>
</dbReference>
<dbReference type="InterPro" id="IPR001247">
    <property type="entry name" value="ExoRNase_PH_dom1"/>
</dbReference>
<dbReference type="GO" id="GO:0000175">
    <property type="term" value="F:3'-5'-RNA exonuclease activity"/>
    <property type="evidence" value="ECO:0007669"/>
    <property type="project" value="TreeGrafter"/>
</dbReference>
<comment type="subcellular location">
    <subcellularLocation>
        <location evidence="5">Cytoplasm</location>
    </subcellularLocation>
</comment>
<evidence type="ECO:0000313" key="8">
    <source>
        <dbReference type="Proteomes" id="UP000053904"/>
    </source>
</evidence>
<gene>
    <name evidence="5" type="primary">pnp</name>
    <name evidence="7" type="ORF">XD93_0073</name>
</gene>
<dbReference type="GO" id="GO:0005829">
    <property type="term" value="C:cytosol"/>
    <property type="evidence" value="ECO:0007669"/>
    <property type="project" value="TreeGrafter"/>
</dbReference>
<organism evidence="7 8">
    <name type="scientific">candidate division WS6 bacterium 34_10</name>
    <dbReference type="NCBI Taxonomy" id="1641389"/>
    <lineage>
        <taxon>Bacteria</taxon>
        <taxon>Candidatus Dojkabacteria</taxon>
    </lineage>
</organism>
<dbReference type="PATRIC" id="fig|1641389.3.peg.924"/>
<sequence>MLFDEKIHEFEIDGRKCKFSTGKLALRSQASILAQMGDTVITVNVNSSPASGDMDYFPLSVEYIERFYAAGKISGSRFVKRERYPSDDAVLRSRMIDRAVRSRFPSDYMDNVNVIVTVMSYDEENDPVVLAINAVSAALVMSEIPFDGPIAGVNMGLEKPIYKNLDQVSDEEPMNYMITGDGEVFTMIDGGCNDIEDDIVVETMRKGLEEMKPWLDAQNEFVKLVGGPKSGEYEPHVLPEGLLEDIKKFLGDRIEENLTDAESDKHEEAKEEMFTEFEGKYSKKDIVEGYDKLLKKALRRLVKEEQIRVDGRKLDEIREMEAEIDLLPKVHGSALFTRGKTQVLSVATLGTVDDAKLIDDMLGEKSKRYMHFYNDLPYAYGDAGRVRYNPSRRAVGHGMLAERSLVPVLPSKEEFPYTMIVASEVQGENGSSSMASACGSSLSLMAAGVPIKKTVGGIACGLVREEDGSFNILTDMQGVEDFYGDMDFKIVGTKEGVTAVQMDNKIGGLNMGIVEETFKQSKVARLKVIEVMEKAISEPRKELSSTAPQVTSVKIPEDKIGELIGPGGKNIKEITEQSGAEISIEDDGTVNIYADNKEKLDKAMKYLERFTFAPKEGEVYDGVVASVMPYGAFVDIKPGVSGLVHVSEMSDEFVKDVNSIVSEGDKVKVKLIGIDKEGKLKLSMKQA</sequence>
<dbReference type="PANTHER" id="PTHR11252">
    <property type="entry name" value="POLYRIBONUCLEOTIDE NUCLEOTIDYLTRANSFERASE"/>
    <property type="match status" value="1"/>
</dbReference>
<reference evidence="8" key="1">
    <citation type="journal article" date="2015" name="MBio">
        <title>Genome-Resolved Metagenomic Analysis Reveals Roles for Candidate Phyla and Other Microbial Community Members in Biogeochemical Transformations in Oil Reservoirs.</title>
        <authorList>
            <person name="Hu P."/>
            <person name="Tom L."/>
            <person name="Singh A."/>
            <person name="Thomas B.C."/>
            <person name="Baker B.J."/>
            <person name="Piceno Y.M."/>
            <person name="Andersen G.L."/>
            <person name="Banfield J.F."/>
        </authorList>
    </citation>
    <scope>NUCLEOTIDE SEQUENCE [LARGE SCALE GENOMIC DNA]</scope>
</reference>
<dbReference type="PROSITE" id="PS50126">
    <property type="entry name" value="S1"/>
    <property type="match status" value="1"/>
</dbReference>
<evidence type="ECO:0000259" key="6">
    <source>
        <dbReference type="PROSITE" id="PS50126"/>
    </source>
</evidence>
<accession>A0A117M0P8</accession>
<dbReference type="Pfam" id="PF00575">
    <property type="entry name" value="S1"/>
    <property type="match status" value="1"/>
</dbReference>
<dbReference type="SUPFAM" id="SSF54211">
    <property type="entry name" value="Ribosomal protein S5 domain 2-like"/>
    <property type="match status" value="2"/>
</dbReference>
<evidence type="ECO:0000256" key="1">
    <source>
        <dbReference type="ARBA" id="ARBA00007404"/>
    </source>
</evidence>
<dbReference type="GO" id="GO:0000287">
    <property type="term" value="F:magnesium ion binding"/>
    <property type="evidence" value="ECO:0007669"/>
    <property type="project" value="UniProtKB-UniRule"/>
</dbReference>
<dbReference type="CDD" id="cd11364">
    <property type="entry name" value="RNase_PH_PNPase_2"/>
    <property type="match status" value="1"/>
</dbReference>
<comment type="catalytic activity">
    <reaction evidence="5">
        <text>RNA(n+1) + phosphate = RNA(n) + a ribonucleoside 5'-diphosphate</text>
        <dbReference type="Rhea" id="RHEA:22096"/>
        <dbReference type="Rhea" id="RHEA-COMP:14527"/>
        <dbReference type="Rhea" id="RHEA-COMP:17342"/>
        <dbReference type="ChEBI" id="CHEBI:43474"/>
        <dbReference type="ChEBI" id="CHEBI:57930"/>
        <dbReference type="ChEBI" id="CHEBI:140395"/>
        <dbReference type="EC" id="2.7.7.8"/>
    </reaction>
</comment>
<name>A0A117M0P8_9BACT</name>
<dbReference type="InterPro" id="IPR012340">
    <property type="entry name" value="NA-bd_OB-fold"/>
</dbReference>
<evidence type="ECO:0000313" key="7">
    <source>
        <dbReference type="EMBL" id="KUK77812.1"/>
    </source>
</evidence>
<keyword evidence="2 5" id="KW-0808">Transferase</keyword>
<evidence type="ECO:0000256" key="4">
    <source>
        <dbReference type="ARBA" id="ARBA00022884"/>
    </source>
</evidence>
<evidence type="ECO:0000256" key="5">
    <source>
        <dbReference type="HAMAP-Rule" id="MF_01595"/>
    </source>
</evidence>
<dbReference type="SUPFAM" id="SSF54791">
    <property type="entry name" value="Eukaryotic type KH-domain (KH-domain type I)"/>
    <property type="match status" value="1"/>
</dbReference>
<dbReference type="SMART" id="SM00316">
    <property type="entry name" value="S1"/>
    <property type="match status" value="1"/>
</dbReference>
<dbReference type="InterPro" id="IPR036345">
    <property type="entry name" value="ExoRNase_PH_dom2_sf"/>
</dbReference>
<dbReference type="HAMAP" id="MF_01595">
    <property type="entry name" value="PNPase"/>
    <property type="match status" value="1"/>
</dbReference>
<dbReference type="FunFam" id="3.30.1370.10:FF:000001">
    <property type="entry name" value="Polyribonucleotide nucleotidyltransferase"/>
    <property type="match status" value="1"/>
</dbReference>
<dbReference type="PROSITE" id="PS50084">
    <property type="entry name" value="KH_TYPE_1"/>
    <property type="match status" value="1"/>
</dbReference>
<keyword evidence="3 5" id="KW-0548">Nucleotidyltransferase</keyword>
<dbReference type="CDD" id="cd02393">
    <property type="entry name" value="KH-I_PNPase"/>
    <property type="match status" value="1"/>
</dbReference>
<keyword evidence="5" id="KW-0460">Magnesium</keyword>
<dbReference type="SUPFAM" id="SSF50249">
    <property type="entry name" value="Nucleic acid-binding proteins"/>
    <property type="match status" value="1"/>
</dbReference>
<dbReference type="Gene3D" id="3.30.230.70">
    <property type="entry name" value="GHMP Kinase, N-terminal domain"/>
    <property type="match status" value="2"/>
</dbReference>
<dbReference type="SMART" id="SM00322">
    <property type="entry name" value="KH"/>
    <property type="match status" value="1"/>
</dbReference>
<dbReference type="InterPro" id="IPR004088">
    <property type="entry name" value="KH_dom_type_1"/>
</dbReference>
<dbReference type="Gene3D" id="2.40.50.140">
    <property type="entry name" value="Nucleic acid-binding proteins"/>
    <property type="match status" value="1"/>
</dbReference>
<keyword evidence="5" id="KW-0963">Cytoplasm</keyword>
<dbReference type="EMBL" id="LGGO01000004">
    <property type="protein sequence ID" value="KUK77812.1"/>
    <property type="molecule type" value="Genomic_DNA"/>
</dbReference>
<feature type="binding site" evidence="5">
    <location>
        <position position="487"/>
    </location>
    <ligand>
        <name>Mg(2+)</name>
        <dbReference type="ChEBI" id="CHEBI:18420"/>
    </ligand>
</feature>
<dbReference type="SUPFAM" id="SSF55666">
    <property type="entry name" value="Ribonuclease PH domain 2-like"/>
    <property type="match status" value="2"/>
</dbReference>
<dbReference type="InterPro" id="IPR004087">
    <property type="entry name" value="KH_dom"/>
</dbReference>